<protein>
    <submittedName>
        <fullName evidence="2">Uncharacterized protein</fullName>
    </submittedName>
</protein>
<dbReference type="EMBL" id="WNDP01000045">
    <property type="protein sequence ID" value="KAF1025165.1"/>
    <property type="molecule type" value="Genomic_DNA"/>
</dbReference>
<reference evidence="3" key="1">
    <citation type="journal article" date="2020" name="MBio">
        <title>Horizontal gene transfer to a defensive symbiont with a reduced genome amongst a multipartite beetle microbiome.</title>
        <authorList>
            <person name="Waterworth S.C."/>
            <person name="Florez L.V."/>
            <person name="Rees E.R."/>
            <person name="Hertweck C."/>
            <person name="Kaltenpoth M."/>
            <person name="Kwan J.C."/>
        </authorList>
    </citation>
    <scope>NUCLEOTIDE SEQUENCE [LARGE SCALE GENOMIC DNA]</scope>
</reference>
<evidence type="ECO:0000256" key="1">
    <source>
        <dbReference type="SAM" id="Phobius"/>
    </source>
</evidence>
<feature type="transmembrane region" description="Helical" evidence="1">
    <location>
        <begin position="5"/>
        <end position="25"/>
    </location>
</feature>
<dbReference type="AlphaFoldDB" id="A0A833UV61"/>
<comment type="caution">
    <text evidence="2">The sequence shown here is derived from an EMBL/GenBank/DDBJ whole genome shotgun (WGS) entry which is preliminary data.</text>
</comment>
<keyword evidence="1" id="KW-0812">Transmembrane</keyword>
<accession>A0A833UV61</accession>
<keyword evidence="1" id="KW-0472">Membrane</keyword>
<evidence type="ECO:0000313" key="2">
    <source>
        <dbReference type="EMBL" id="KAF1025165.1"/>
    </source>
</evidence>
<feature type="transmembrane region" description="Helical" evidence="1">
    <location>
        <begin position="31"/>
        <end position="50"/>
    </location>
</feature>
<proteinExistence type="predicted"/>
<sequence>MSNIVLKIIFIISFLVALLGIFAGFILSDFIILSVGVLAIVASVLSFLELRKNRYNPFH</sequence>
<keyword evidence="1" id="KW-1133">Transmembrane helix</keyword>
<gene>
    <name evidence="2" type="ORF">GAK29_02113</name>
</gene>
<name>A0A833UV61_ACIBZ</name>
<organism evidence="2 3">
    <name type="scientific">Acinetobacter bereziniae</name>
    <name type="common">Acinetobacter genomosp. 10</name>
    <dbReference type="NCBI Taxonomy" id="106648"/>
    <lineage>
        <taxon>Bacteria</taxon>
        <taxon>Pseudomonadati</taxon>
        <taxon>Pseudomonadota</taxon>
        <taxon>Gammaproteobacteria</taxon>
        <taxon>Moraxellales</taxon>
        <taxon>Moraxellaceae</taxon>
        <taxon>Acinetobacter</taxon>
    </lineage>
</organism>
<evidence type="ECO:0000313" key="3">
    <source>
        <dbReference type="Proteomes" id="UP000490535"/>
    </source>
</evidence>
<dbReference type="Proteomes" id="UP000490535">
    <property type="component" value="Unassembled WGS sequence"/>
</dbReference>